<reference evidence="4 5" key="1">
    <citation type="submission" date="2015-11" db="EMBL/GenBank/DDBJ databases">
        <authorList>
            <consortium name="Pathogen Informatics"/>
        </authorList>
    </citation>
    <scope>NUCLEOTIDE SEQUENCE [LARGE SCALE GENOMIC DNA]</scope>
    <source>
        <strain evidence="4 5">006A-0059</strain>
    </source>
</reference>
<feature type="modified residue" description="4-aspartylphosphate" evidence="1">
    <location>
        <position position="244"/>
    </location>
</feature>
<feature type="domain" description="CheW-like" evidence="3">
    <location>
        <begin position="16"/>
        <end position="167"/>
    </location>
</feature>
<dbReference type="EMBL" id="FAVB01000002">
    <property type="protein sequence ID" value="CUU76381.1"/>
    <property type="molecule type" value="Genomic_DNA"/>
</dbReference>
<dbReference type="SMART" id="SM00260">
    <property type="entry name" value="CheW"/>
    <property type="match status" value="1"/>
</dbReference>
<dbReference type="Pfam" id="PF00072">
    <property type="entry name" value="Response_reg"/>
    <property type="match status" value="1"/>
</dbReference>
<dbReference type="InterPro" id="IPR024181">
    <property type="entry name" value="Chemotax_regulator_CheV"/>
</dbReference>
<dbReference type="Gene3D" id="3.40.50.2300">
    <property type="match status" value="1"/>
</dbReference>
<dbReference type="SUPFAM" id="SSF52172">
    <property type="entry name" value="CheY-like"/>
    <property type="match status" value="1"/>
</dbReference>
<dbReference type="InterPro" id="IPR011006">
    <property type="entry name" value="CheY-like_superfamily"/>
</dbReference>
<dbReference type="RefSeq" id="WP_059435031.1">
    <property type="nucleotide sequence ID" value="NZ_FAVB01000002.1"/>
</dbReference>
<dbReference type="InterPro" id="IPR001789">
    <property type="entry name" value="Sig_transdc_resp-reg_receiver"/>
</dbReference>
<proteinExistence type="predicted"/>
<dbReference type="SUPFAM" id="SSF50341">
    <property type="entry name" value="CheW-like"/>
    <property type="match status" value="1"/>
</dbReference>
<dbReference type="GO" id="GO:0006935">
    <property type="term" value="P:chemotaxis"/>
    <property type="evidence" value="ECO:0007669"/>
    <property type="project" value="InterPro"/>
</dbReference>
<evidence type="ECO:0000259" key="3">
    <source>
        <dbReference type="PROSITE" id="PS50851"/>
    </source>
</evidence>
<dbReference type="PIRSF" id="PIRSF002867">
    <property type="entry name" value="CheV"/>
    <property type="match status" value="1"/>
</dbReference>
<keyword evidence="1" id="KW-0597">Phosphoprotein</keyword>
<dbReference type="PROSITE" id="PS50110">
    <property type="entry name" value="RESPONSE_REGULATORY"/>
    <property type="match status" value="1"/>
</dbReference>
<dbReference type="Gene3D" id="2.30.30.40">
    <property type="entry name" value="SH3 Domains"/>
    <property type="match status" value="1"/>
</dbReference>
<dbReference type="PROSITE" id="PS50851">
    <property type="entry name" value="CHEW"/>
    <property type="match status" value="1"/>
</dbReference>
<evidence type="ECO:0000313" key="5">
    <source>
        <dbReference type="Proteomes" id="UP000052237"/>
    </source>
</evidence>
<dbReference type="Pfam" id="PF01584">
    <property type="entry name" value="CheW"/>
    <property type="match status" value="1"/>
</dbReference>
<evidence type="ECO:0000259" key="2">
    <source>
        <dbReference type="PROSITE" id="PS50110"/>
    </source>
</evidence>
<evidence type="ECO:0000313" key="4">
    <source>
        <dbReference type="EMBL" id="CUU76381.1"/>
    </source>
</evidence>
<accession>A0A0S4RSN2</accession>
<dbReference type="InterPro" id="IPR002545">
    <property type="entry name" value="CheW-lke_dom"/>
</dbReference>
<dbReference type="Proteomes" id="UP000052237">
    <property type="component" value="Unassembled WGS sequence"/>
</dbReference>
<name>A0A0S4RSN2_CAMHY</name>
<keyword evidence="5" id="KW-1185">Reference proteome</keyword>
<evidence type="ECO:0000256" key="1">
    <source>
        <dbReference type="PROSITE-ProRule" id="PRU00169"/>
    </source>
</evidence>
<organism evidence="4 5">
    <name type="scientific">Campylobacter hyointestinalis subsp. hyointestinalis</name>
    <dbReference type="NCBI Taxonomy" id="91352"/>
    <lineage>
        <taxon>Bacteria</taxon>
        <taxon>Pseudomonadati</taxon>
        <taxon>Campylobacterota</taxon>
        <taxon>Epsilonproteobacteria</taxon>
        <taxon>Campylobacterales</taxon>
        <taxon>Campylobacteraceae</taxon>
        <taxon>Campylobacter</taxon>
    </lineage>
</organism>
<feature type="domain" description="Response regulatory" evidence="2">
    <location>
        <begin position="185"/>
        <end position="311"/>
    </location>
</feature>
<dbReference type="InterPro" id="IPR036061">
    <property type="entry name" value="CheW-like_dom_sf"/>
</dbReference>
<dbReference type="SMART" id="SM00448">
    <property type="entry name" value="REC"/>
    <property type="match status" value="1"/>
</dbReference>
<dbReference type="PANTHER" id="PTHR47233">
    <property type="entry name" value="CHEMOTAXIS PROTEIN CHEV"/>
    <property type="match status" value="1"/>
</dbReference>
<protein>
    <submittedName>
        <fullName evidence="4">Chemotaxis protein CheV</fullName>
    </submittedName>
</protein>
<comment type="caution">
    <text evidence="4">The sequence shown here is derived from an EMBL/GenBank/DDBJ whole genome shotgun (WGS) entry which is preliminary data.</text>
</comment>
<dbReference type="Gene3D" id="2.40.50.180">
    <property type="entry name" value="CheA-289, Domain 4"/>
    <property type="match status" value="1"/>
</dbReference>
<dbReference type="PANTHER" id="PTHR47233:SF3">
    <property type="entry name" value="CHEMOTAXIS PROTEIN CHEV"/>
    <property type="match status" value="1"/>
</dbReference>
<dbReference type="GO" id="GO:0000160">
    <property type="term" value="P:phosphorelay signal transduction system"/>
    <property type="evidence" value="ECO:0007669"/>
    <property type="project" value="InterPro"/>
</dbReference>
<sequence>MFDDNILKTGSNEMELVDFRIFKQGKDIVYEGIYGVNVAKVKEIIKMPNLTELPGVPDYIEGIFDLRGVVIPVIDLAKWMNIIEPKDSILKPRVIIAEFSDIFIGFIVHEAKRIRRINWKDIEPANFSGGGGNGTLDKSKITGVTRIENDEVLLILDLESIVEELGIYQPKIEMEVDEMTQLSGIALVLDDSLTARRLVGDALTKMGLRVVEAKDGAEGLEKINDLYALYKEDLEQNLRVIISDIEMPQMDGFHFAASLKEDKRFANIPIIFNSSLSNEFSEMHGKEAGADGYLTKFNATQLYKEVIKVIDAHKKYLDKR</sequence>
<dbReference type="AlphaFoldDB" id="A0A0S4RSN2"/>
<gene>
    <name evidence="4" type="primary">cheV</name>
    <name evidence="4" type="ORF">ERS686654_00752</name>
</gene>